<keyword evidence="1" id="KW-0472">Membrane</keyword>
<dbReference type="EMBL" id="FNDD01000011">
    <property type="protein sequence ID" value="SDH23723.1"/>
    <property type="molecule type" value="Genomic_DNA"/>
</dbReference>
<feature type="transmembrane region" description="Helical" evidence="1">
    <location>
        <begin position="157"/>
        <end position="178"/>
    </location>
</feature>
<dbReference type="STRING" id="861298.SAMN04488136_11199"/>
<protein>
    <recommendedName>
        <fullName evidence="4">DUF1294 domain-containing protein</fullName>
    </recommendedName>
</protein>
<dbReference type="Gene3D" id="2.40.50.140">
    <property type="entry name" value="Nucleic acid-binding proteins"/>
    <property type="match status" value="1"/>
</dbReference>
<evidence type="ECO:0000256" key="1">
    <source>
        <dbReference type="SAM" id="Phobius"/>
    </source>
</evidence>
<feature type="transmembrane region" description="Helical" evidence="1">
    <location>
        <begin position="99"/>
        <end position="118"/>
    </location>
</feature>
<dbReference type="Proteomes" id="UP000198854">
    <property type="component" value="Unassembled WGS sequence"/>
</dbReference>
<keyword evidence="3" id="KW-1185">Reference proteome</keyword>
<organism evidence="2 3">
    <name type="scientific">Vibrio xiamenensis</name>
    <dbReference type="NCBI Taxonomy" id="861298"/>
    <lineage>
        <taxon>Bacteria</taxon>
        <taxon>Pseudomonadati</taxon>
        <taxon>Pseudomonadota</taxon>
        <taxon>Gammaproteobacteria</taxon>
        <taxon>Vibrionales</taxon>
        <taxon>Vibrionaceae</taxon>
        <taxon>Vibrio</taxon>
    </lineage>
</organism>
<evidence type="ECO:0000313" key="2">
    <source>
        <dbReference type="EMBL" id="SDH23723.1"/>
    </source>
</evidence>
<dbReference type="SUPFAM" id="SSF50249">
    <property type="entry name" value="Nucleic acid-binding proteins"/>
    <property type="match status" value="1"/>
</dbReference>
<feature type="transmembrane region" description="Helical" evidence="1">
    <location>
        <begin position="184"/>
        <end position="205"/>
    </location>
</feature>
<name>A0A1G8AS82_9VIBR</name>
<sequence length="224" mass="24948">MLVVGNGGGEDAIHLFAATLWHEKSNMAYKGKITQWYQSQGYGYITLENSTQRIKFEFDALKNITSQPSKDAVVRFTLSQDRHGNHHATQIERLQSTPLSLFAALVFVTALGFALYQYQYPRVIGWGLGVINLASVVVATLDRRAYAKQQPLTSDPALIFISLFGGWIGLSVCTALFSLPSRSFFYRLLVALIIGVHFAALIWTVSERGLRDLNGLIAEISAWF</sequence>
<dbReference type="OrthoDB" id="72963at2"/>
<evidence type="ECO:0000313" key="3">
    <source>
        <dbReference type="Proteomes" id="UP000198854"/>
    </source>
</evidence>
<feature type="transmembrane region" description="Helical" evidence="1">
    <location>
        <begin position="124"/>
        <end position="145"/>
    </location>
</feature>
<proteinExistence type="predicted"/>
<reference evidence="2 3" key="1">
    <citation type="submission" date="2016-10" db="EMBL/GenBank/DDBJ databases">
        <authorList>
            <person name="de Groot N.N."/>
        </authorList>
    </citation>
    <scope>NUCLEOTIDE SEQUENCE [LARGE SCALE GENOMIC DNA]</scope>
    <source>
        <strain evidence="2 3">CGMCC 1.10228</strain>
    </source>
</reference>
<dbReference type="AlphaFoldDB" id="A0A1G8AS82"/>
<evidence type="ECO:0008006" key="4">
    <source>
        <dbReference type="Google" id="ProtNLM"/>
    </source>
</evidence>
<dbReference type="InterPro" id="IPR012340">
    <property type="entry name" value="NA-bd_OB-fold"/>
</dbReference>
<keyword evidence="1" id="KW-1133">Transmembrane helix</keyword>
<gene>
    <name evidence="2" type="ORF">SAMN04488136_11199</name>
</gene>
<dbReference type="RefSeq" id="WP_093273513.1">
    <property type="nucleotide sequence ID" value="NZ_FNDD01000011.1"/>
</dbReference>
<accession>A0A1G8AS82</accession>
<keyword evidence="1" id="KW-0812">Transmembrane</keyword>